<dbReference type="Gene3D" id="1.20.1280.50">
    <property type="match status" value="1"/>
</dbReference>
<reference evidence="1" key="1">
    <citation type="submission" date="2014-09" db="EMBL/GenBank/DDBJ databases">
        <title>Genome sequence of the luminous mushroom Mycena chlorophos for searching fungal bioluminescence genes.</title>
        <authorList>
            <person name="Tanaka Y."/>
            <person name="Kasuga D."/>
            <person name="Oba Y."/>
            <person name="Hase S."/>
            <person name="Sato K."/>
            <person name="Oba Y."/>
            <person name="Sakakibara Y."/>
        </authorList>
    </citation>
    <scope>NUCLEOTIDE SEQUENCE</scope>
</reference>
<name>A0ABQ0KU97_MYCCL</name>
<evidence type="ECO:0000313" key="1">
    <source>
        <dbReference type="EMBL" id="GAT42469.1"/>
    </source>
</evidence>
<gene>
    <name evidence="1" type="ORF">MCHLO_00182</name>
</gene>
<protein>
    <recommendedName>
        <fullName evidence="3">F-box domain-containing protein</fullName>
    </recommendedName>
</protein>
<evidence type="ECO:0000313" key="2">
    <source>
        <dbReference type="Proteomes" id="UP000815677"/>
    </source>
</evidence>
<organism evidence="1 2">
    <name type="scientific">Mycena chlorophos</name>
    <name type="common">Agaric fungus</name>
    <name type="synonym">Agaricus chlorophos</name>
    <dbReference type="NCBI Taxonomy" id="658473"/>
    <lineage>
        <taxon>Eukaryota</taxon>
        <taxon>Fungi</taxon>
        <taxon>Dikarya</taxon>
        <taxon>Basidiomycota</taxon>
        <taxon>Agaricomycotina</taxon>
        <taxon>Agaricomycetes</taxon>
        <taxon>Agaricomycetidae</taxon>
        <taxon>Agaricales</taxon>
        <taxon>Marasmiineae</taxon>
        <taxon>Mycenaceae</taxon>
        <taxon>Mycena</taxon>
    </lineage>
</organism>
<sequence length="476" mass="53383">MDSPADRDRALFHEILVKYASSATQHEALAESLANLTKIDAQIDELLATRDLERARVAVLKHATSALRQFPAEILLQIFSLAKDDADSIFGPANPHHQTVIRLASVCVQWRHTANAAAELWGGKITLPATKTSSSYVTLTKKILRRSSPHPLHIVLRGEYYSPPINPDIVKAVLAVADRWQKIKIDFDIRPWLKGVLPPRDKLEAVTIDLSSSSPGPMFSMFLPAPRLTDLNVTVRACSPDLMRMLSQCAGLRKLELSLELWTADDLPLRSMLMTLACLEELDLSFSGLDKPAATAAPFFASFVFPKLHKVQVSFYDEDAEDEHGDFDDTFVQFLRRCPAVASLYIGRSSMDDITLDRILFSVPALESLTLFLCWECIGHLFFHRLTYRPADPAPFLPRLRSINLSFIGGYPLKDAKTMILSRWWSDAELARLSVTPPVERLHTVCIAVTEDGHENRLPEKLFNRLSGEGLEIWVC</sequence>
<keyword evidence="2" id="KW-1185">Reference proteome</keyword>
<evidence type="ECO:0008006" key="3">
    <source>
        <dbReference type="Google" id="ProtNLM"/>
    </source>
</evidence>
<accession>A0ABQ0KU97</accession>
<dbReference type="Proteomes" id="UP000815677">
    <property type="component" value="Unassembled WGS sequence"/>
</dbReference>
<proteinExistence type="predicted"/>
<dbReference type="Gene3D" id="3.80.10.10">
    <property type="entry name" value="Ribonuclease Inhibitor"/>
    <property type="match status" value="1"/>
</dbReference>
<dbReference type="EMBL" id="DF837988">
    <property type="protein sequence ID" value="GAT42469.1"/>
    <property type="molecule type" value="Genomic_DNA"/>
</dbReference>
<dbReference type="SUPFAM" id="SSF52047">
    <property type="entry name" value="RNI-like"/>
    <property type="match status" value="1"/>
</dbReference>
<dbReference type="InterPro" id="IPR032675">
    <property type="entry name" value="LRR_dom_sf"/>
</dbReference>